<feature type="domain" description="AMP-binding enzyme C-terminal" evidence="9">
    <location>
        <begin position="494"/>
        <end position="550"/>
    </location>
</feature>
<dbReference type="GO" id="GO:0031956">
    <property type="term" value="F:medium-chain fatty acid-CoA ligase activity"/>
    <property type="evidence" value="ECO:0007669"/>
    <property type="project" value="UniProtKB-EC"/>
</dbReference>
<dbReference type="InterPro" id="IPR042099">
    <property type="entry name" value="ANL_N_sf"/>
</dbReference>
<dbReference type="Gene3D" id="3.40.50.12780">
    <property type="entry name" value="N-terminal domain of ligase-like"/>
    <property type="match status" value="1"/>
</dbReference>
<evidence type="ECO:0000256" key="4">
    <source>
        <dbReference type="ARBA" id="ARBA00039009"/>
    </source>
</evidence>
<comment type="catalytic activity">
    <reaction evidence="7">
        <text>a medium-chain fatty acid + ATP + CoA = a medium-chain fatty acyl-CoA + AMP + diphosphate</text>
        <dbReference type="Rhea" id="RHEA:48340"/>
        <dbReference type="ChEBI" id="CHEBI:30616"/>
        <dbReference type="ChEBI" id="CHEBI:33019"/>
        <dbReference type="ChEBI" id="CHEBI:57287"/>
        <dbReference type="ChEBI" id="CHEBI:59558"/>
        <dbReference type="ChEBI" id="CHEBI:90546"/>
        <dbReference type="ChEBI" id="CHEBI:456215"/>
        <dbReference type="EC" id="6.2.1.2"/>
    </reaction>
</comment>
<dbReference type="Pfam" id="PF13193">
    <property type="entry name" value="AMP-binding_C"/>
    <property type="match status" value="1"/>
</dbReference>
<dbReference type="InterPro" id="IPR020845">
    <property type="entry name" value="AMP-binding_CS"/>
</dbReference>
<evidence type="ECO:0000256" key="7">
    <source>
        <dbReference type="ARBA" id="ARBA00048277"/>
    </source>
</evidence>
<organism evidence="10 11">
    <name type="scientific">Ladona fulva</name>
    <name type="common">Scarce chaser dragonfly</name>
    <name type="synonym">Libellula fulva</name>
    <dbReference type="NCBI Taxonomy" id="123851"/>
    <lineage>
        <taxon>Eukaryota</taxon>
        <taxon>Metazoa</taxon>
        <taxon>Ecdysozoa</taxon>
        <taxon>Arthropoda</taxon>
        <taxon>Hexapoda</taxon>
        <taxon>Insecta</taxon>
        <taxon>Pterygota</taxon>
        <taxon>Palaeoptera</taxon>
        <taxon>Odonata</taxon>
        <taxon>Epiprocta</taxon>
        <taxon>Anisoptera</taxon>
        <taxon>Libelluloidea</taxon>
        <taxon>Libellulidae</taxon>
        <taxon>Ladona</taxon>
    </lineage>
</organism>
<keyword evidence="2" id="KW-0436">Ligase</keyword>
<dbReference type="EMBL" id="KZ308321">
    <property type="protein sequence ID" value="KAG8227344.1"/>
    <property type="molecule type" value="Genomic_DNA"/>
</dbReference>
<accession>A0A8K0P155</accession>
<reference evidence="10" key="1">
    <citation type="submission" date="2013-04" db="EMBL/GenBank/DDBJ databases">
        <authorList>
            <person name="Qu J."/>
            <person name="Murali S.C."/>
            <person name="Bandaranaike D."/>
            <person name="Bellair M."/>
            <person name="Blankenburg K."/>
            <person name="Chao H."/>
            <person name="Dinh H."/>
            <person name="Doddapaneni H."/>
            <person name="Downs B."/>
            <person name="Dugan-Rocha S."/>
            <person name="Elkadiri S."/>
            <person name="Gnanaolivu R.D."/>
            <person name="Hernandez B."/>
            <person name="Javaid M."/>
            <person name="Jayaseelan J.C."/>
            <person name="Lee S."/>
            <person name="Li M."/>
            <person name="Ming W."/>
            <person name="Munidasa M."/>
            <person name="Muniz J."/>
            <person name="Nguyen L."/>
            <person name="Ongeri F."/>
            <person name="Osuji N."/>
            <person name="Pu L.-L."/>
            <person name="Puazo M."/>
            <person name="Qu C."/>
            <person name="Quiroz J."/>
            <person name="Raj R."/>
            <person name="Weissenberger G."/>
            <person name="Xin Y."/>
            <person name="Zou X."/>
            <person name="Han Y."/>
            <person name="Richards S."/>
            <person name="Worley K."/>
            <person name="Muzny D."/>
            <person name="Gibbs R."/>
        </authorList>
    </citation>
    <scope>NUCLEOTIDE SEQUENCE</scope>
    <source>
        <strain evidence="10">Sampled in the wild</strain>
    </source>
</reference>
<evidence type="ECO:0000256" key="6">
    <source>
        <dbReference type="ARBA" id="ARBA00047319"/>
    </source>
</evidence>
<dbReference type="InterPro" id="IPR000873">
    <property type="entry name" value="AMP-dep_synth/lig_dom"/>
</dbReference>
<dbReference type="OrthoDB" id="10253115at2759"/>
<evidence type="ECO:0000256" key="2">
    <source>
        <dbReference type="ARBA" id="ARBA00022598"/>
    </source>
</evidence>
<evidence type="ECO:0000256" key="1">
    <source>
        <dbReference type="ARBA" id="ARBA00006432"/>
    </source>
</evidence>
<evidence type="ECO:0000256" key="3">
    <source>
        <dbReference type="ARBA" id="ARBA00037247"/>
    </source>
</evidence>
<protein>
    <recommendedName>
        <fullName evidence="5">Medium-chain acyl-CoA ligase ACSF2, mitochondrial</fullName>
        <ecNumber evidence="4">6.2.1.2</ecNumber>
    </recommendedName>
</protein>
<reference evidence="10" key="2">
    <citation type="submission" date="2017-10" db="EMBL/GenBank/DDBJ databases">
        <title>Ladona fulva Genome sequencing and assembly.</title>
        <authorList>
            <person name="Murali S."/>
            <person name="Richards S."/>
            <person name="Bandaranaike D."/>
            <person name="Bellair M."/>
            <person name="Blankenburg K."/>
            <person name="Chao H."/>
            <person name="Dinh H."/>
            <person name="Doddapaneni H."/>
            <person name="Dugan-Rocha S."/>
            <person name="Elkadiri S."/>
            <person name="Gnanaolivu R."/>
            <person name="Hernandez B."/>
            <person name="Skinner E."/>
            <person name="Javaid M."/>
            <person name="Lee S."/>
            <person name="Li M."/>
            <person name="Ming W."/>
            <person name="Munidasa M."/>
            <person name="Muniz J."/>
            <person name="Nguyen L."/>
            <person name="Hughes D."/>
            <person name="Osuji N."/>
            <person name="Pu L.-L."/>
            <person name="Puazo M."/>
            <person name="Qu C."/>
            <person name="Quiroz J."/>
            <person name="Raj R."/>
            <person name="Weissenberger G."/>
            <person name="Xin Y."/>
            <person name="Zou X."/>
            <person name="Han Y."/>
            <person name="Worley K."/>
            <person name="Muzny D."/>
            <person name="Gibbs R."/>
        </authorList>
    </citation>
    <scope>NUCLEOTIDE SEQUENCE</scope>
    <source>
        <strain evidence="10">Sampled in the wild</strain>
    </source>
</reference>
<dbReference type="Pfam" id="PF00501">
    <property type="entry name" value="AMP-binding"/>
    <property type="match status" value="1"/>
</dbReference>
<dbReference type="EC" id="6.2.1.2" evidence="4"/>
<comment type="function">
    <text evidence="3">Acyl-CoA synthases catalyze the initial reaction in fatty acid metabolism, by forming a thioester with CoA. Has some preference toward medium-chain substrates. Plays a role in adipocyte differentiation.</text>
</comment>
<dbReference type="SUPFAM" id="SSF56801">
    <property type="entry name" value="Acetyl-CoA synthetase-like"/>
    <property type="match status" value="1"/>
</dbReference>
<sequence length="554" mass="62457">MTTSASSFCQHGAVKDSYWHNPGKFPLRHTTIGRLIDQAAARWPTRDAVITLWSKRNRSKLKRESITFKEVKDKADKLAAGFINILRLRRGDRVAIWASNGIEWYLTQMAAAKAGLILVNVNPAFYENELRYCLKKVSVRALLVAEKHRSRSNLEIIEAVLPEMHSSMPGCLISETVPTLESVVVIGEEKWKGSFQFDELIEGVNNETVDEVRRLGKHIQPDEGCNIQFTSGTTGEPKGTLLSHHNIINNVSSMARRIGLENKHNKVCLQVPLFHCFGCVVGTMLGLEIGATMVMPSPNFDPSASIKAMREERCNILYGTPTMYVDVLEQYRKNGKEVLRSEDGWEGLDLAVSGGAPCSEHLIRQLMENLNVRRMCSIYGMTETSPISFQTTPLDTMEQMLSTVGYVSEHVEVKVVDNKGEMVPMGTPGELWVRGYCNMLGYWGDEDRTNETIGPDRWLRTGDQFMLMENGYGKVVGRLKDMIIRGGENIFPKEIEEFLESHQSIAEVQVFGIPDNRLGEIVCAWIRLRKGTKLTENEVKAFCKDKVSHHIWDT</sequence>
<dbReference type="InterPro" id="IPR045851">
    <property type="entry name" value="AMP-bd_C_sf"/>
</dbReference>
<dbReference type="AlphaFoldDB" id="A0A8K0P155"/>
<evidence type="ECO:0000313" key="10">
    <source>
        <dbReference type="EMBL" id="KAG8227344.1"/>
    </source>
</evidence>
<feature type="domain" description="AMP-dependent synthetase/ligase" evidence="8">
    <location>
        <begin position="37"/>
        <end position="443"/>
    </location>
</feature>
<comment type="catalytic activity">
    <reaction evidence="6">
        <text>octanoate + ATP + CoA = octanoyl-CoA + AMP + diphosphate</text>
        <dbReference type="Rhea" id="RHEA:33631"/>
        <dbReference type="ChEBI" id="CHEBI:25646"/>
        <dbReference type="ChEBI" id="CHEBI:30616"/>
        <dbReference type="ChEBI" id="CHEBI:33019"/>
        <dbReference type="ChEBI" id="CHEBI:57287"/>
        <dbReference type="ChEBI" id="CHEBI:57386"/>
        <dbReference type="ChEBI" id="CHEBI:456215"/>
    </reaction>
</comment>
<dbReference type="Proteomes" id="UP000792457">
    <property type="component" value="Unassembled WGS sequence"/>
</dbReference>
<dbReference type="PANTHER" id="PTHR43201">
    <property type="entry name" value="ACYL-COA SYNTHETASE"/>
    <property type="match status" value="1"/>
</dbReference>
<evidence type="ECO:0000259" key="9">
    <source>
        <dbReference type="Pfam" id="PF13193"/>
    </source>
</evidence>
<dbReference type="PANTHER" id="PTHR43201:SF5">
    <property type="entry name" value="MEDIUM-CHAIN ACYL-COA LIGASE ACSF2, MITOCHONDRIAL"/>
    <property type="match status" value="1"/>
</dbReference>
<evidence type="ECO:0000256" key="5">
    <source>
        <dbReference type="ARBA" id="ARBA00039638"/>
    </source>
</evidence>
<keyword evidence="11" id="KW-1185">Reference proteome</keyword>
<dbReference type="InterPro" id="IPR025110">
    <property type="entry name" value="AMP-bd_C"/>
</dbReference>
<evidence type="ECO:0000313" key="11">
    <source>
        <dbReference type="Proteomes" id="UP000792457"/>
    </source>
</evidence>
<dbReference type="GO" id="GO:0006631">
    <property type="term" value="P:fatty acid metabolic process"/>
    <property type="evidence" value="ECO:0007669"/>
    <property type="project" value="TreeGrafter"/>
</dbReference>
<dbReference type="PROSITE" id="PS00455">
    <property type="entry name" value="AMP_BINDING"/>
    <property type="match status" value="1"/>
</dbReference>
<proteinExistence type="inferred from homology"/>
<comment type="caution">
    <text evidence="10">The sequence shown here is derived from an EMBL/GenBank/DDBJ whole genome shotgun (WGS) entry which is preliminary data.</text>
</comment>
<comment type="similarity">
    <text evidence="1">Belongs to the ATP-dependent AMP-binding enzyme family.</text>
</comment>
<gene>
    <name evidence="10" type="ORF">J437_LFUL003333</name>
</gene>
<dbReference type="Gene3D" id="3.30.300.30">
    <property type="match status" value="1"/>
</dbReference>
<name>A0A8K0P155_LADFU</name>
<evidence type="ECO:0000259" key="8">
    <source>
        <dbReference type="Pfam" id="PF00501"/>
    </source>
</evidence>